<feature type="transmembrane region" description="Helical" evidence="1">
    <location>
        <begin position="44"/>
        <end position="67"/>
    </location>
</feature>
<keyword evidence="1" id="KW-0472">Membrane</keyword>
<dbReference type="AlphaFoldDB" id="A0A8H4N3N1"/>
<comment type="caution">
    <text evidence="2">The sequence shown here is derived from an EMBL/GenBank/DDBJ whole genome shotgun (WGS) entry which is preliminary data.</text>
</comment>
<accession>A0A8H4N3N1</accession>
<reference evidence="2" key="1">
    <citation type="submission" date="2020-04" db="EMBL/GenBank/DDBJ databases">
        <title>Genome Assembly and Annotation of Botryosphaeria dothidea sdau 11-99, a Latent Pathogen of Apple Fruit Ring Rot in China.</title>
        <authorList>
            <person name="Yu C."/>
            <person name="Diao Y."/>
            <person name="Lu Q."/>
            <person name="Zhao J."/>
            <person name="Cui S."/>
            <person name="Peng C."/>
            <person name="He B."/>
            <person name="Liu H."/>
        </authorList>
    </citation>
    <scope>NUCLEOTIDE SEQUENCE [LARGE SCALE GENOMIC DNA]</scope>
    <source>
        <strain evidence="2">Sdau11-99</strain>
    </source>
</reference>
<keyword evidence="3" id="KW-1185">Reference proteome</keyword>
<name>A0A8H4N3N1_9PEZI</name>
<gene>
    <name evidence="2" type="ORF">GTA08_BOTSDO08393</name>
</gene>
<dbReference type="EMBL" id="WWBZ02000051">
    <property type="protein sequence ID" value="KAF4304796.1"/>
    <property type="molecule type" value="Genomic_DNA"/>
</dbReference>
<sequence length="141" mass="16113">MSALYWIGNSLVLAKAINIGYPVNPDSIKDTREFLLTANTKLQVFLATVWTATFAVKFSFLTFFKTLIRKEFSPLMNKFFWFTIVFTLATWGFLVSEGFILCPYFGLDSPKCYPTSNSVDNTTRLTILINVLDIFTDFLSK</sequence>
<dbReference type="Proteomes" id="UP000572817">
    <property type="component" value="Unassembled WGS sequence"/>
</dbReference>
<keyword evidence="1" id="KW-0812">Transmembrane</keyword>
<feature type="transmembrane region" description="Helical" evidence="1">
    <location>
        <begin position="79"/>
        <end position="106"/>
    </location>
</feature>
<keyword evidence="1" id="KW-1133">Transmembrane helix</keyword>
<evidence type="ECO:0008006" key="4">
    <source>
        <dbReference type="Google" id="ProtNLM"/>
    </source>
</evidence>
<dbReference type="OrthoDB" id="444631at2759"/>
<evidence type="ECO:0000256" key="1">
    <source>
        <dbReference type="SAM" id="Phobius"/>
    </source>
</evidence>
<proteinExistence type="predicted"/>
<evidence type="ECO:0000313" key="3">
    <source>
        <dbReference type="Proteomes" id="UP000572817"/>
    </source>
</evidence>
<protein>
    <recommendedName>
        <fullName evidence="4">Integral membrane protein</fullName>
    </recommendedName>
</protein>
<organism evidence="2 3">
    <name type="scientific">Botryosphaeria dothidea</name>
    <dbReference type="NCBI Taxonomy" id="55169"/>
    <lineage>
        <taxon>Eukaryota</taxon>
        <taxon>Fungi</taxon>
        <taxon>Dikarya</taxon>
        <taxon>Ascomycota</taxon>
        <taxon>Pezizomycotina</taxon>
        <taxon>Dothideomycetes</taxon>
        <taxon>Dothideomycetes incertae sedis</taxon>
        <taxon>Botryosphaeriales</taxon>
        <taxon>Botryosphaeriaceae</taxon>
        <taxon>Botryosphaeria</taxon>
    </lineage>
</organism>
<evidence type="ECO:0000313" key="2">
    <source>
        <dbReference type="EMBL" id="KAF4304796.1"/>
    </source>
</evidence>